<dbReference type="AlphaFoldDB" id="B6QHX6"/>
<sequence>MSNGVLTGPVQSKLSMLCTGTSTGPSALWSKFGWSAQVFEVDPTALNGFKGAVDDTGAAILIQDVIPRDTKALPWLLTPKMYYNVESAEYGTDLCVAPEGSKALAITMQGASKETHNVRSKTVELAETEPIVLFCPGLFDATTKMLSNVVGEEPQPYFGIQISTVIAEVSLTVCSMNDMEEILLLAQGSYVQKDSNGKVIKTFTSFDSTTNAQTYEYFIFAWWYYKQTWTYVRNTETITAPAATFYDGILVPWNDPES</sequence>
<organism evidence="1 2">
    <name type="scientific">Talaromyces marneffei (strain ATCC 18224 / CBS 334.59 / QM 7333)</name>
    <name type="common">Penicillium marneffei</name>
    <dbReference type="NCBI Taxonomy" id="441960"/>
    <lineage>
        <taxon>Eukaryota</taxon>
        <taxon>Fungi</taxon>
        <taxon>Dikarya</taxon>
        <taxon>Ascomycota</taxon>
        <taxon>Pezizomycotina</taxon>
        <taxon>Eurotiomycetes</taxon>
        <taxon>Eurotiomycetidae</taxon>
        <taxon>Eurotiales</taxon>
        <taxon>Trichocomaceae</taxon>
        <taxon>Talaromyces</taxon>
        <taxon>Talaromyces sect. Talaromyces</taxon>
    </lineage>
</organism>
<accession>B6QHX6</accession>
<keyword evidence="2" id="KW-1185">Reference proteome</keyword>
<protein>
    <submittedName>
        <fullName evidence="1">Uncharacterized protein</fullName>
    </submittedName>
</protein>
<dbReference type="EMBL" id="DS995902">
    <property type="protein sequence ID" value="EEA22971.1"/>
    <property type="molecule type" value="Genomic_DNA"/>
</dbReference>
<name>B6QHX6_TALMQ</name>
<proteinExistence type="predicted"/>
<evidence type="ECO:0000313" key="1">
    <source>
        <dbReference type="EMBL" id="EEA22971.1"/>
    </source>
</evidence>
<dbReference type="HOGENOM" id="CLU_1078094_0_0_1"/>
<reference evidence="2" key="1">
    <citation type="journal article" date="2015" name="Genome Announc.">
        <title>Genome sequence of the AIDS-associated pathogen Penicillium marneffei (ATCC18224) and its near taxonomic relative Talaromyces stipitatus (ATCC10500).</title>
        <authorList>
            <person name="Nierman W.C."/>
            <person name="Fedorova-Abrams N.D."/>
            <person name="Andrianopoulos A."/>
        </authorList>
    </citation>
    <scope>NUCLEOTIDE SEQUENCE [LARGE SCALE GENOMIC DNA]</scope>
    <source>
        <strain evidence="2">ATCC 18224 / CBS 334.59 / QM 7333</strain>
    </source>
</reference>
<dbReference type="OrthoDB" id="4259138at2759"/>
<dbReference type="VEuPathDB" id="FungiDB:PMAA_095740"/>
<gene>
    <name evidence="1" type="ORF">PMAA_095740</name>
</gene>
<dbReference type="Proteomes" id="UP000001294">
    <property type="component" value="Unassembled WGS sequence"/>
</dbReference>
<evidence type="ECO:0000313" key="2">
    <source>
        <dbReference type="Proteomes" id="UP000001294"/>
    </source>
</evidence>